<dbReference type="STRING" id="1642818.AWE51_09335"/>
<feature type="transmembrane region" description="Helical" evidence="1">
    <location>
        <begin position="72"/>
        <end position="90"/>
    </location>
</feature>
<feature type="transmembrane region" description="Helical" evidence="1">
    <location>
        <begin position="217"/>
        <end position="237"/>
    </location>
</feature>
<dbReference type="OrthoDB" id="979693at2"/>
<protein>
    <recommendedName>
        <fullName evidence="4">Beta-carotene 15,15'-monooxygenase</fullName>
    </recommendedName>
</protein>
<feature type="transmembrane region" description="Helical" evidence="1">
    <location>
        <begin position="43"/>
        <end position="63"/>
    </location>
</feature>
<keyword evidence="1" id="KW-0472">Membrane</keyword>
<keyword evidence="1" id="KW-1133">Transmembrane helix</keyword>
<evidence type="ECO:0000313" key="3">
    <source>
        <dbReference type="Proteomes" id="UP000076715"/>
    </source>
</evidence>
<feature type="transmembrane region" description="Helical" evidence="1">
    <location>
        <begin position="102"/>
        <end position="118"/>
    </location>
</feature>
<dbReference type="RefSeq" id="WP_066315752.1">
    <property type="nucleotide sequence ID" value="NZ_LQRT01000024.1"/>
</dbReference>
<reference evidence="2 3" key="1">
    <citation type="submission" date="2016-01" db="EMBL/GenBank/DDBJ databases">
        <title>The draft genome sequence of Aquimarina sp. RZW4-3-2.</title>
        <authorList>
            <person name="Wang Y."/>
        </authorList>
    </citation>
    <scope>NUCLEOTIDE SEQUENCE [LARGE SCALE GENOMIC DNA]</scope>
    <source>
        <strain evidence="2 3">RZW4-3-2</strain>
    </source>
</reference>
<proteinExistence type="predicted"/>
<dbReference type="EMBL" id="LQRT01000024">
    <property type="protein sequence ID" value="KZS39840.1"/>
    <property type="molecule type" value="Genomic_DNA"/>
</dbReference>
<dbReference type="Proteomes" id="UP000076715">
    <property type="component" value="Unassembled WGS sequence"/>
</dbReference>
<feature type="transmembrane region" description="Helical" evidence="1">
    <location>
        <begin position="190"/>
        <end position="211"/>
    </location>
</feature>
<evidence type="ECO:0008006" key="4">
    <source>
        <dbReference type="Google" id="ProtNLM"/>
    </source>
</evidence>
<feature type="transmembrane region" description="Helical" evidence="1">
    <location>
        <begin position="12"/>
        <end position="31"/>
    </location>
</feature>
<keyword evidence="3" id="KW-1185">Reference proteome</keyword>
<evidence type="ECO:0000256" key="1">
    <source>
        <dbReference type="SAM" id="Phobius"/>
    </source>
</evidence>
<comment type="caution">
    <text evidence="2">The sequence shown here is derived from an EMBL/GenBank/DDBJ whole genome shotgun (WGS) entry which is preliminary data.</text>
</comment>
<keyword evidence="1" id="KW-0812">Transmembrane</keyword>
<organism evidence="2 3">
    <name type="scientific">Aquimarina aggregata</name>
    <dbReference type="NCBI Taxonomy" id="1642818"/>
    <lineage>
        <taxon>Bacteria</taxon>
        <taxon>Pseudomonadati</taxon>
        <taxon>Bacteroidota</taxon>
        <taxon>Flavobacteriia</taxon>
        <taxon>Flavobacteriales</taxon>
        <taxon>Flavobacteriaceae</taxon>
        <taxon>Aquimarina</taxon>
    </lineage>
</organism>
<gene>
    <name evidence="2" type="ORF">AWE51_09335</name>
</gene>
<dbReference type="AlphaFoldDB" id="A0A162ZJB0"/>
<sequence>MSKTKTNARINTSSLVTFGLPLTLIAVMVLITRSKVFEAHPDALSVGVTIDLLFTIPFVYFLLIKKKNIPKTTVVSFFVLGVLISSFIIPQEQQFTLNWAKTWIFPIVELSVASYVFYKVRKTILRYKANAQLKPDFFTALKETCIEILPRKAATLVAMELAVFYYGFIAWKKRTIEKNEFTYHKNSGTIALLLALILIIGVETYTIHILLLKWNVIAAWIASGLSIYSGIQIFGFLKSIAKRPIVIDDNILHLRYGILSETSIEINSIETIEITSKDIEFDTKTRKLSPLGELEGHNMVITLKNEQTLTGLYGIEKTYKRIAFFIDTKEEFKTTLEDKIKNSTLLNVS</sequence>
<accession>A0A162ZJB0</accession>
<name>A0A162ZJB0_9FLAO</name>
<evidence type="ECO:0000313" key="2">
    <source>
        <dbReference type="EMBL" id="KZS39840.1"/>
    </source>
</evidence>